<dbReference type="AlphaFoldDB" id="A0AAW1KRV6"/>
<evidence type="ECO:0000313" key="4">
    <source>
        <dbReference type="EMBL" id="KAK9723410.1"/>
    </source>
</evidence>
<evidence type="ECO:0000256" key="1">
    <source>
        <dbReference type="ARBA" id="ARBA00022801"/>
    </source>
</evidence>
<comment type="caution">
    <text evidence="4">The sequence shown here is derived from an EMBL/GenBank/DDBJ whole genome shotgun (WGS) entry which is preliminary data.</text>
</comment>
<sequence length="66" mass="7614">MRGWIKGIVIVNGFVLSRYFRLGPQQACYLPAPLLRKGPNDVLIFEHYKGDGEIKFSKEQIYEEAL</sequence>
<dbReference type="Proteomes" id="UP001458880">
    <property type="component" value="Unassembled WGS sequence"/>
</dbReference>
<dbReference type="EMBL" id="JASPKY010000180">
    <property type="protein sequence ID" value="KAK9723410.1"/>
    <property type="molecule type" value="Genomic_DNA"/>
</dbReference>
<keyword evidence="1 4" id="KW-0378">Hydrolase</keyword>
<organism evidence="4 5">
    <name type="scientific">Popillia japonica</name>
    <name type="common">Japanese beetle</name>
    <dbReference type="NCBI Taxonomy" id="7064"/>
    <lineage>
        <taxon>Eukaryota</taxon>
        <taxon>Metazoa</taxon>
        <taxon>Ecdysozoa</taxon>
        <taxon>Arthropoda</taxon>
        <taxon>Hexapoda</taxon>
        <taxon>Insecta</taxon>
        <taxon>Pterygota</taxon>
        <taxon>Neoptera</taxon>
        <taxon>Endopterygota</taxon>
        <taxon>Coleoptera</taxon>
        <taxon>Polyphaga</taxon>
        <taxon>Scarabaeiformia</taxon>
        <taxon>Scarabaeidae</taxon>
        <taxon>Rutelinae</taxon>
        <taxon>Popillia</taxon>
    </lineage>
</organism>
<proteinExistence type="predicted"/>
<reference evidence="4 5" key="1">
    <citation type="journal article" date="2024" name="BMC Genomics">
        <title>De novo assembly and annotation of Popillia japonica's genome with initial clues to its potential as an invasive pest.</title>
        <authorList>
            <person name="Cucini C."/>
            <person name="Boschi S."/>
            <person name="Funari R."/>
            <person name="Cardaioli E."/>
            <person name="Iannotti N."/>
            <person name="Marturano G."/>
            <person name="Paoli F."/>
            <person name="Bruttini M."/>
            <person name="Carapelli A."/>
            <person name="Frati F."/>
            <person name="Nardi F."/>
        </authorList>
    </citation>
    <scope>NUCLEOTIDE SEQUENCE [LARGE SCALE GENOMIC DNA]</scope>
    <source>
        <strain evidence="4">DMR45628</strain>
    </source>
</reference>
<keyword evidence="2" id="KW-0326">Glycosidase</keyword>
<dbReference type="GO" id="GO:0016798">
    <property type="term" value="F:hydrolase activity, acting on glycosyl bonds"/>
    <property type="evidence" value="ECO:0007669"/>
    <property type="project" value="UniProtKB-KW"/>
</dbReference>
<dbReference type="SUPFAM" id="SSF49785">
    <property type="entry name" value="Galactose-binding domain-like"/>
    <property type="match status" value="1"/>
</dbReference>
<dbReference type="InterPro" id="IPR008979">
    <property type="entry name" value="Galactose-bd-like_sf"/>
</dbReference>
<keyword evidence="5" id="KW-1185">Reference proteome</keyword>
<feature type="domain" description="Beta-galactosidase galactose-binding" evidence="3">
    <location>
        <begin position="1"/>
        <end position="40"/>
    </location>
</feature>
<evidence type="ECO:0000256" key="2">
    <source>
        <dbReference type="ARBA" id="ARBA00023295"/>
    </source>
</evidence>
<dbReference type="InterPro" id="IPR048913">
    <property type="entry name" value="BetaGal_gal-bd"/>
</dbReference>
<name>A0AAW1KRV6_POPJA</name>
<protein>
    <submittedName>
        <fullName evidence="4">Glycosyl hydrolases family 35</fullName>
    </submittedName>
</protein>
<accession>A0AAW1KRV6</accession>
<evidence type="ECO:0000259" key="3">
    <source>
        <dbReference type="Pfam" id="PF21467"/>
    </source>
</evidence>
<dbReference type="Pfam" id="PF21467">
    <property type="entry name" value="BetaGal_gal-bd"/>
    <property type="match status" value="1"/>
</dbReference>
<dbReference type="Gene3D" id="2.60.120.260">
    <property type="entry name" value="Galactose-binding domain-like"/>
    <property type="match status" value="1"/>
</dbReference>
<gene>
    <name evidence="4" type="ORF">QE152_g19225</name>
</gene>
<evidence type="ECO:0000313" key="5">
    <source>
        <dbReference type="Proteomes" id="UP001458880"/>
    </source>
</evidence>